<dbReference type="RefSeq" id="WP_121645578.1">
    <property type="nucleotide sequence ID" value="NZ_RCWN01000001.1"/>
</dbReference>
<feature type="region of interest" description="Disordered" evidence="1">
    <location>
        <begin position="404"/>
        <end position="438"/>
    </location>
</feature>
<protein>
    <submittedName>
        <fullName evidence="4">Saccharopine dehydrogenase family protein</fullName>
    </submittedName>
</protein>
<comment type="caution">
    <text evidence="4">The sequence shown here is derived from an EMBL/GenBank/DDBJ whole genome shotgun (WGS) entry which is preliminary data.</text>
</comment>
<feature type="compositionally biased region" description="Low complexity" evidence="1">
    <location>
        <begin position="419"/>
        <end position="431"/>
    </location>
</feature>
<proteinExistence type="predicted"/>
<dbReference type="Pfam" id="PF16653">
    <property type="entry name" value="Sacchrp_dh_C"/>
    <property type="match status" value="1"/>
</dbReference>
<name>A0A3L7JJE8_9HYPH</name>
<dbReference type="Gene3D" id="3.30.360.10">
    <property type="entry name" value="Dihydrodipicolinate Reductase, domain 2"/>
    <property type="match status" value="1"/>
</dbReference>
<dbReference type="EMBL" id="RCWN01000001">
    <property type="protein sequence ID" value="RLQ88612.1"/>
    <property type="molecule type" value="Genomic_DNA"/>
</dbReference>
<gene>
    <name evidence="4" type="ORF">D8780_10720</name>
</gene>
<dbReference type="PANTHER" id="PTHR43796">
    <property type="entry name" value="CARBOXYNORSPERMIDINE SYNTHASE"/>
    <property type="match status" value="1"/>
</dbReference>
<accession>A0A3L7JJE8</accession>
<dbReference type="Pfam" id="PF03435">
    <property type="entry name" value="Sacchrp_dh_NADP"/>
    <property type="match status" value="1"/>
</dbReference>
<dbReference type="SUPFAM" id="SSF51735">
    <property type="entry name" value="NAD(P)-binding Rossmann-fold domains"/>
    <property type="match status" value="1"/>
</dbReference>
<dbReference type="InterPro" id="IPR036291">
    <property type="entry name" value="NAD(P)-bd_dom_sf"/>
</dbReference>
<dbReference type="Proteomes" id="UP000281094">
    <property type="component" value="Unassembled WGS sequence"/>
</dbReference>
<keyword evidence="5" id="KW-1185">Reference proteome</keyword>
<dbReference type="InterPro" id="IPR005097">
    <property type="entry name" value="Sacchrp_dh_NADP-bd"/>
</dbReference>
<feature type="domain" description="Saccharopine dehydrogenase NADP binding" evidence="2">
    <location>
        <begin position="7"/>
        <end position="148"/>
    </location>
</feature>
<dbReference type="Gene3D" id="3.40.50.720">
    <property type="entry name" value="NAD(P)-binding Rossmann-like Domain"/>
    <property type="match status" value="1"/>
</dbReference>
<sequence length="438" mass="47938">MTGPNLLIIGAGGVGDVVANKAVQFRDRFGTITWSARTAEKLAAKAAKVNARYGATEGKPFITTEAVDARDSAAVKKLIESTGASIVLNVASPYCNEAILHACLETGAKYLDTALAEHEFTIDIPPNWYERIEWPLRPEFKAKGVTALLGMGFDPGVVNIFCAWARKHHLDQIDSIDIIDVNAGNHGKYFATNFDPDVNLREVTEEVITWDEGEWKFIPHHSVWQDVTLPIVGEQRVYSMGHDELQSLAVNFPDTPRISFWMGFGEHYMKVLEVLDTLGLTSSVPVEVDGAMVAPNRLVKALLPDPASLAENYMGKIVIGVDVRGRKDGEDKRLFIWSTLDHKENYEEVGAQSISYSTGVPVMTAALLMADGTWDPKTMVNVEEMDPDPFLALMPDVGCPWQADELPTDDTWPYAEGQSASASAPLSAQKAATDRGAT</sequence>
<evidence type="ECO:0000259" key="3">
    <source>
        <dbReference type="Pfam" id="PF16653"/>
    </source>
</evidence>
<organism evidence="4 5">
    <name type="scientific">Notoacmeibacter ruber</name>
    <dbReference type="NCBI Taxonomy" id="2670375"/>
    <lineage>
        <taxon>Bacteria</taxon>
        <taxon>Pseudomonadati</taxon>
        <taxon>Pseudomonadota</taxon>
        <taxon>Alphaproteobacteria</taxon>
        <taxon>Hyphomicrobiales</taxon>
        <taxon>Notoacmeibacteraceae</taxon>
        <taxon>Notoacmeibacter</taxon>
    </lineage>
</organism>
<dbReference type="PANTHER" id="PTHR43796:SF2">
    <property type="entry name" value="CARBOXYNORSPERMIDINE SYNTHASE"/>
    <property type="match status" value="1"/>
</dbReference>
<reference evidence="4 5" key="1">
    <citation type="submission" date="2018-10" db="EMBL/GenBank/DDBJ databases">
        <title>Notoacmeibacter sp. M2BS9Y-3-1, whole genome shotgun sequence.</title>
        <authorList>
            <person name="Tuo L."/>
        </authorList>
    </citation>
    <scope>NUCLEOTIDE SEQUENCE [LARGE SCALE GENOMIC DNA]</scope>
    <source>
        <strain evidence="4 5">M2BS9Y-3-1</strain>
    </source>
</reference>
<evidence type="ECO:0000256" key="1">
    <source>
        <dbReference type="SAM" id="MobiDB-lite"/>
    </source>
</evidence>
<dbReference type="AlphaFoldDB" id="A0A3L7JJE8"/>
<evidence type="ECO:0000313" key="4">
    <source>
        <dbReference type="EMBL" id="RLQ88612.1"/>
    </source>
</evidence>
<evidence type="ECO:0000313" key="5">
    <source>
        <dbReference type="Proteomes" id="UP000281094"/>
    </source>
</evidence>
<dbReference type="InterPro" id="IPR032095">
    <property type="entry name" value="Sacchrp_dh-like_C"/>
</dbReference>
<feature type="domain" description="Saccharopine dehydrogenase-like C-terminal" evidence="3">
    <location>
        <begin position="152"/>
        <end position="394"/>
    </location>
</feature>
<evidence type="ECO:0000259" key="2">
    <source>
        <dbReference type="Pfam" id="PF03435"/>
    </source>
</evidence>